<evidence type="ECO:0000313" key="3">
    <source>
        <dbReference type="Proteomes" id="UP000305398"/>
    </source>
</evidence>
<sequence length="151" mass="16087">MKRPLSHRLFSAMLALLVLASSVGLTVLQHTCRESGRSTASVVFSTPHHRCPSPMSVASAGHTSAPHKAQLKGACCDFSTHFHKLDSSSPQLAWVKSLVPDWVAVPLPATCWPALPPAAVVAQATRWYAADSSPPPRAGRLLLAFVCTLVV</sequence>
<dbReference type="RefSeq" id="WP_139514171.1">
    <property type="nucleotide sequence ID" value="NZ_CP040896.1"/>
</dbReference>
<feature type="signal peptide" evidence="1">
    <location>
        <begin position="1"/>
        <end position="20"/>
    </location>
</feature>
<reference evidence="2 3" key="1">
    <citation type="submission" date="2019-06" db="EMBL/GenBank/DDBJ databases">
        <authorList>
            <person name="Srinivasan S."/>
        </authorList>
    </citation>
    <scope>NUCLEOTIDE SEQUENCE [LARGE SCALE GENOMIC DNA]</scope>
    <source>
        <strain evidence="2 3">17J68-5</strain>
    </source>
</reference>
<name>A0A5B7ZX64_9BACT</name>
<evidence type="ECO:0008006" key="4">
    <source>
        <dbReference type="Google" id="ProtNLM"/>
    </source>
</evidence>
<organism evidence="2 3">
    <name type="scientific">Hymenobacter jejuensis</name>
    <dbReference type="NCBI Taxonomy" id="2502781"/>
    <lineage>
        <taxon>Bacteria</taxon>
        <taxon>Pseudomonadati</taxon>
        <taxon>Bacteroidota</taxon>
        <taxon>Cytophagia</taxon>
        <taxon>Cytophagales</taxon>
        <taxon>Hymenobacteraceae</taxon>
        <taxon>Hymenobacter</taxon>
    </lineage>
</organism>
<dbReference type="AlphaFoldDB" id="A0A5B7ZX64"/>
<proteinExistence type="predicted"/>
<accession>A0A5B7ZX64</accession>
<evidence type="ECO:0000313" key="2">
    <source>
        <dbReference type="EMBL" id="QDA59096.1"/>
    </source>
</evidence>
<keyword evidence="1" id="KW-0732">Signal</keyword>
<dbReference type="KEGG" id="hyj:FHG12_02790"/>
<protein>
    <recommendedName>
        <fullName evidence="4">DUF2946 domain-containing protein</fullName>
    </recommendedName>
</protein>
<dbReference type="InterPro" id="IPR058060">
    <property type="entry name" value="HYC_CC_PP"/>
</dbReference>
<evidence type="ECO:0000256" key="1">
    <source>
        <dbReference type="SAM" id="SignalP"/>
    </source>
</evidence>
<dbReference type="EMBL" id="CP040896">
    <property type="protein sequence ID" value="QDA59096.1"/>
    <property type="molecule type" value="Genomic_DNA"/>
</dbReference>
<gene>
    <name evidence="2" type="ORF">FHG12_02790</name>
</gene>
<keyword evidence="3" id="KW-1185">Reference proteome</keyword>
<feature type="chain" id="PRO_5022702480" description="DUF2946 domain-containing protein" evidence="1">
    <location>
        <begin position="21"/>
        <end position="151"/>
    </location>
</feature>
<dbReference type="Proteomes" id="UP000305398">
    <property type="component" value="Chromosome"/>
</dbReference>
<dbReference type="NCBIfam" id="NF047658">
    <property type="entry name" value="HYC_CC_PP"/>
    <property type="match status" value="1"/>
</dbReference>
<dbReference type="OrthoDB" id="885235at2"/>